<keyword evidence="2" id="KW-0812">Transmembrane</keyword>
<feature type="transmembrane region" description="Helical" evidence="2">
    <location>
        <begin position="44"/>
        <end position="65"/>
    </location>
</feature>
<proteinExistence type="predicted"/>
<evidence type="ECO:0000256" key="2">
    <source>
        <dbReference type="SAM" id="Phobius"/>
    </source>
</evidence>
<keyword evidence="4" id="KW-1185">Reference proteome</keyword>
<protein>
    <submittedName>
        <fullName evidence="3">Uncharacterized protein</fullName>
    </submittedName>
</protein>
<sequence length="190" mass="19967">MSASPGKPEQRDEIPAEPHTAIRGMSLWPPPRSTRHSGKRRKGVLIAIAAVLVVLAGGAAAAWVLNPGDEPGPVGDGVPAAFAGSRVGEMAQVDEQGKPVTDWTAAVDLKEGAHRGSAEWRTFNCRGSLTLTEKDGARLSFDYVETYDPDNRCVDEATLTLAAGSGDAVEAEWLAESHDGTMMTSTGALD</sequence>
<keyword evidence="2" id="KW-0472">Membrane</keyword>
<evidence type="ECO:0000313" key="3">
    <source>
        <dbReference type="EMBL" id="PSK97346.1"/>
    </source>
</evidence>
<dbReference type="OrthoDB" id="3427496at2"/>
<organism evidence="3 4">
    <name type="scientific">Murinocardiopsis flavida</name>
    <dbReference type="NCBI Taxonomy" id="645275"/>
    <lineage>
        <taxon>Bacteria</taxon>
        <taxon>Bacillati</taxon>
        <taxon>Actinomycetota</taxon>
        <taxon>Actinomycetes</taxon>
        <taxon>Streptosporangiales</taxon>
        <taxon>Nocardiopsidaceae</taxon>
        <taxon>Murinocardiopsis</taxon>
    </lineage>
</organism>
<gene>
    <name evidence="3" type="ORF">CLV63_10864</name>
</gene>
<dbReference type="EMBL" id="PYGA01000008">
    <property type="protein sequence ID" value="PSK97346.1"/>
    <property type="molecule type" value="Genomic_DNA"/>
</dbReference>
<evidence type="ECO:0000256" key="1">
    <source>
        <dbReference type="SAM" id="MobiDB-lite"/>
    </source>
</evidence>
<feature type="region of interest" description="Disordered" evidence="1">
    <location>
        <begin position="1"/>
        <end position="38"/>
    </location>
</feature>
<name>A0A2P8DJE4_9ACTN</name>
<comment type="caution">
    <text evidence="3">The sequence shown here is derived from an EMBL/GenBank/DDBJ whole genome shotgun (WGS) entry which is preliminary data.</text>
</comment>
<dbReference type="AlphaFoldDB" id="A0A2P8DJE4"/>
<dbReference type="RefSeq" id="WP_106583247.1">
    <property type="nucleotide sequence ID" value="NZ_PYGA01000008.1"/>
</dbReference>
<accession>A0A2P8DJE4</accession>
<keyword evidence="2" id="KW-1133">Transmembrane helix</keyword>
<reference evidence="3 4" key="1">
    <citation type="submission" date="2018-03" db="EMBL/GenBank/DDBJ databases">
        <title>Genomic Encyclopedia of Archaeal and Bacterial Type Strains, Phase II (KMG-II): from individual species to whole genera.</title>
        <authorList>
            <person name="Goeker M."/>
        </authorList>
    </citation>
    <scope>NUCLEOTIDE SEQUENCE [LARGE SCALE GENOMIC DNA]</scope>
    <source>
        <strain evidence="3 4">DSM 45312</strain>
    </source>
</reference>
<evidence type="ECO:0000313" key="4">
    <source>
        <dbReference type="Proteomes" id="UP000240542"/>
    </source>
</evidence>
<dbReference type="Proteomes" id="UP000240542">
    <property type="component" value="Unassembled WGS sequence"/>
</dbReference>